<proteinExistence type="predicted"/>
<dbReference type="AlphaFoldDB" id="A0A9N8H2T6"/>
<feature type="compositionally biased region" description="Basic and acidic residues" evidence="1">
    <location>
        <begin position="1"/>
        <end position="20"/>
    </location>
</feature>
<reference evidence="2" key="1">
    <citation type="submission" date="2020-06" db="EMBL/GenBank/DDBJ databases">
        <authorList>
            <consortium name="Plant Systems Biology data submission"/>
        </authorList>
    </citation>
    <scope>NUCLEOTIDE SEQUENCE</scope>
    <source>
        <strain evidence="2">D6</strain>
    </source>
</reference>
<feature type="region of interest" description="Disordered" evidence="1">
    <location>
        <begin position="113"/>
        <end position="148"/>
    </location>
</feature>
<gene>
    <name evidence="2" type="ORF">SEMRO_24_G016560.1</name>
</gene>
<evidence type="ECO:0000256" key="1">
    <source>
        <dbReference type="SAM" id="MobiDB-lite"/>
    </source>
</evidence>
<sequence>MSVCSDKENVRRDTEEERGKSPHSPLTPSEKPAVDLHLPVSPTSTADVYLILNESLLRPQPLGRNMSNFSLDPTFLDTDSIFLDDECSLSLDSTDDEREEEEELLGLSFVEEDEKAPSAKKRVVGNGQTNSGGNAEAANSLGRFKYEF</sequence>
<keyword evidence="3" id="KW-1185">Reference proteome</keyword>
<name>A0A9N8H2T6_9STRA</name>
<dbReference type="EMBL" id="CAICTM010000024">
    <property type="protein sequence ID" value="CAB9497712.1"/>
    <property type="molecule type" value="Genomic_DNA"/>
</dbReference>
<evidence type="ECO:0000313" key="3">
    <source>
        <dbReference type="Proteomes" id="UP001153069"/>
    </source>
</evidence>
<feature type="region of interest" description="Disordered" evidence="1">
    <location>
        <begin position="1"/>
        <end position="39"/>
    </location>
</feature>
<evidence type="ECO:0000313" key="2">
    <source>
        <dbReference type="EMBL" id="CAB9497712.1"/>
    </source>
</evidence>
<protein>
    <submittedName>
        <fullName evidence="2">Uncharacterized protein</fullName>
    </submittedName>
</protein>
<accession>A0A9N8H2T6</accession>
<comment type="caution">
    <text evidence="2">The sequence shown here is derived from an EMBL/GenBank/DDBJ whole genome shotgun (WGS) entry which is preliminary data.</text>
</comment>
<organism evidence="2 3">
    <name type="scientific">Seminavis robusta</name>
    <dbReference type="NCBI Taxonomy" id="568900"/>
    <lineage>
        <taxon>Eukaryota</taxon>
        <taxon>Sar</taxon>
        <taxon>Stramenopiles</taxon>
        <taxon>Ochrophyta</taxon>
        <taxon>Bacillariophyta</taxon>
        <taxon>Bacillariophyceae</taxon>
        <taxon>Bacillariophycidae</taxon>
        <taxon>Naviculales</taxon>
        <taxon>Naviculaceae</taxon>
        <taxon>Seminavis</taxon>
    </lineage>
</organism>
<dbReference type="Proteomes" id="UP001153069">
    <property type="component" value="Unassembled WGS sequence"/>
</dbReference>